<accession>A0ACB5SYE9</accession>
<keyword evidence="2" id="KW-1185">Reference proteome</keyword>
<name>A0ACB5SYE9_AMBMO</name>
<proteinExistence type="predicted"/>
<evidence type="ECO:0000313" key="2">
    <source>
        <dbReference type="Proteomes" id="UP001165064"/>
    </source>
</evidence>
<protein>
    <submittedName>
        <fullName evidence="1">Unnamed protein product</fullName>
    </submittedName>
</protein>
<dbReference type="Proteomes" id="UP001165064">
    <property type="component" value="Unassembled WGS sequence"/>
</dbReference>
<sequence>MQTVDPSTTSPHSHAKSKTVGIHITTDISSHSSASKEESVSSRKIIKKFTLDKPLSPNVEMNQLSVPVNAYVYHNRVVLADDEDEVIDEFNIKQDGKACLVNQNDLVAIVGDAEIVIENGGGDVFKKYTVQTV</sequence>
<comment type="caution">
    <text evidence="1">The sequence shown here is derived from an EMBL/GenBank/DDBJ whole genome shotgun (WGS) entry which is preliminary data.</text>
</comment>
<evidence type="ECO:0000313" key="1">
    <source>
        <dbReference type="EMBL" id="GME76221.1"/>
    </source>
</evidence>
<gene>
    <name evidence="1" type="ORF">Amon02_000250000</name>
</gene>
<reference evidence="1" key="1">
    <citation type="submission" date="2023-04" db="EMBL/GenBank/DDBJ databases">
        <title>Ambrosiozyma monospora NBRC 10751.</title>
        <authorList>
            <person name="Ichikawa N."/>
            <person name="Sato H."/>
            <person name="Tonouchi N."/>
        </authorList>
    </citation>
    <scope>NUCLEOTIDE SEQUENCE</scope>
    <source>
        <strain evidence="1">NBRC 10751</strain>
    </source>
</reference>
<dbReference type="EMBL" id="BSXS01001452">
    <property type="protein sequence ID" value="GME76221.1"/>
    <property type="molecule type" value="Genomic_DNA"/>
</dbReference>
<organism evidence="1 2">
    <name type="scientific">Ambrosiozyma monospora</name>
    <name type="common">Yeast</name>
    <name type="synonym">Endomycopsis monosporus</name>
    <dbReference type="NCBI Taxonomy" id="43982"/>
    <lineage>
        <taxon>Eukaryota</taxon>
        <taxon>Fungi</taxon>
        <taxon>Dikarya</taxon>
        <taxon>Ascomycota</taxon>
        <taxon>Saccharomycotina</taxon>
        <taxon>Pichiomycetes</taxon>
        <taxon>Pichiales</taxon>
        <taxon>Pichiaceae</taxon>
        <taxon>Ambrosiozyma</taxon>
    </lineage>
</organism>